<evidence type="ECO:0000256" key="19">
    <source>
        <dbReference type="ARBA" id="ARBA00023329"/>
    </source>
</evidence>
<comment type="subcellular location">
    <subcellularLocation>
        <location evidence="2">Cell junction</location>
        <location evidence="2">Focal adhesion</location>
    </subcellularLocation>
    <subcellularLocation>
        <location evidence="3">Cytoplasm</location>
        <location evidence="3">Perinuclear region</location>
    </subcellularLocation>
    <subcellularLocation>
        <location evidence="1">Cytoplasmic vesicle</location>
        <location evidence="1">Clathrin-coated vesicle</location>
    </subcellularLocation>
    <subcellularLocation>
        <location evidence="4">Golgi apparatus</location>
        <location evidence="4">trans-Golgi network</location>
    </subcellularLocation>
</comment>
<dbReference type="GO" id="GO:0005524">
    <property type="term" value="F:ATP binding"/>
    <property type="evidence" value="ECO:0007669"/>
    <property type="project" value="UniProtKB-KW"/>
</dbReference>
<dbReference type="CDD" id="cd14036">
    <property type="entry name" value="STKc_GAK"/>
    <property type="match status" value="1"/>
</dbReference>
<keyword evidence="11" id="KW-0808">Transferase</keyword>
<dbReference type="InterPro" id="IPR035892">
    <property type="entry name" value="C2_domain_sf"/>
</dbReference>
<keyword evidence="14" id="KW-0067">ATP-binding</keyword>
<dbReference type="InterPro" id="IPR001623">
    <property type="entry name" value="DnaJ_domain"/>
</dbReference>
<feature type="compositionally biased region" description="Polar residues" evidence="25">
    <location>
        <begin position="1274"/>
        <end position="1283"/>
    </location>
</feature>
<evidence type="ECO:0000256" key="4">
    <source>
        <dbReference type="ARBA" id="ARBA00004601"/>
    </source>
</evidence>
<feature type="compositionally biased region" description="Acidic residues" evidence="25">
    <location>
        <begin position="1002"/>
        <end position="1019"/>
    </location>
</feature>
<name>A0A4U1EVT1_MONMO</name>
<dbReference type="SMART" id="SM00220">
    <property type="entry name" value="S_TKc"/>
    <property type="match status" value="1"/>
</dbReference>
<dbReference type="Proteomes" id="UP000308365">
    <property type="component" value="Unassembled WGS sequence"/>
</dbReference>
<feature type="compositionally biased region" description="Low complexity" evidence="25">
    <location>
        <begin position="1088"/>
        <end position="1106"/>
    </location>
</feature>
<evidence type="ECO:0000256" key="25">
    <source>
        <dbReference type="SAM" id="MobiDB-lite"/>
    </source>
</evidence>
<comment type="similarity">
    <text evidence="5">Belongs to the protein kinase superfamily. AGC Ser/Thr protein kinase family. PKC subfamily.</text>
</comment>
<accession>A0A4U1EVT1</accession>
<feature type="domain" description="Protein kinase" evidence="26">
    <location>
        <begin position="107"/>
        <end position="484"/>
    </location>
</feature>
<evidence type="ECO:0000256" key="7">
    <source>
        <dbReference type="ARBA" id="ARBA00022481"/>
    </source>
</evidence>
<reference evidence="31" key="1">
    <citation type="journal article" date="2019" name="IScience">
        <title>Narwhal Genome Reveals Long-Term Low Genetic Diversity despite Current Large Abundance Size.</title>
        <authorList>
            <person name="Westbury M.V."/>
            <person name="Petersen B."/>
            <person name="Garde E."/>
            <person name="Heide-Jorgensen M.P."/>
            <person name="Lorenzen E.D."/>
        </authorList>
    </citation>
    <scope>NUCLEOTIDE SEQUENCE [LARGE SCALE GENOMIC DNA]</scope>
</reference>
<evidence type="ECO:0000256" key="10">
    <source>
        <dbReference type="ARBA" id="ARBA00022553"/>
    </source>
</evidence>
<dbReference type="Gene3D" id="1.10.510.10">
    <property type="entry name" value="Transferase(Phosphotransferase) domain 1"/>
    <property type="match status" value="1"/>
</dbReference>
<dbReference type="GO" id="GO:0072583">
    <property type="term" value="P:clathrin-dependent endocytosis"/>
    <property type="evidence" value="ECO:0007669"/>
    <property type="project" value="TreeGrafter"/>
</dbReference>
<keyword evidence="9" id="KW-0723">Serine/threonine-protein kinase</keyword>
<evidence type="ECO:0000256" key="20">
    <source>
        <dbReference type="ARBA" id="ARBA00047899"/>
    </source>
</evidence>
<keyword evidence="19" id="KW-0968">Cytoplasmic vesicle</keyword>
<evidence type="ECO:0000256" key="16">
    <source>
        <dbReference type="ARBA" id="ARBA00022990"/>
    </source>
</evidence>
<dbReference type="CDD" id="cd06257">
    <property type="entry name" value="DnaJ"/>
    <property type="match status" value="1"/>
</dbReference>
<feature type="compositionally biased region" description="Low complexity" evidence="25">
    <location>
        <begin position="1168"/>
        <end position="1192"/>
    </location>
</feature>
<evidence type="ECO:0000313" key="31">
    <source>
        <dbReference type="Proteomes" id="UP000308365"/>
    </source>
</evidence>
<comment type="function">
    <text evidence="22">Associates with cyclin G and CDK5. Seems to act as an auxilin homolog that is involved in the uncoating of clathrin-coated vesicles by Hsc70 in non-neuronal cells. Expression oscillates slightly during the cell cycle, peaking at G1. May play a role in clathrin-mediated endocytosis and intracellular trafficking, and in the dynamics of clathrin assembly/disassembly.</text>
</comment>
<feature type="domain" description="J" evidence="27">
    <location>
        <begin position="1376"/>
        <end position="1440"/>
    </location>
</feature>
<dbReference type="Gene3D" id="2.60.40.1110">
    <property type="match status" value="1"/>
</dbReference>
<evidence type="ECO:0000256" key="1">
    <source>
        <dbReference type="ARBA" id="ARBA00004132"/>
    </source>
</evidence>
<dbReference type="InterPro" id="IPR029021">
    <property type="entry name" value="Prot-tyrosine_phosphatase-like"/>
</dbReference>
<dbReference type="EMBL" id="RWIC01000701">
    <property type="protein sequence ID" value="TKC40875.1"/>
    <property type="molecule type" value="Genomic_DNA"/>
</dbReference>
<evidence type="ECO:0000256" key="24">
    <source>
        <dbReference type="ARBA" id="ARBA00076380"/>
    </source>
</evidence>
<dbReference type="Pfam" id="PF10409">
    <property type="entry name" value="PTEN_C2"/>
    <property type="match status" value="1"/>
</dbReference>
<dbReference type="PROSITE" id="PS50011">
    <property type="entry name" value="PROTEIN_KINASE_DOM"/>
    <property type="match status" value="1"/>
</dbReference>
<dbReference type="GO" id="GO:0004674">
    <property type="term" value="F:protein serine/threonine kinase activity"/>
    <property type="evidence" value="ECO:0007669"/>
    <property type="project" value="UniProtKB-KW"/>
</dbReference>
<dbReference type="SUPFAM" id="SSF56112">
    <property type="entry name" value="Protein kinase-like (PK-like)"/>
    <property type="match status" value="1"/>
</dbReference>
<dbReference type="GO" id="GO:0005925">
    <property type="term" value="C:focal adhesion"/>
    <property type="evidence" value="ECO:0007669"/>
    <property type="project" value="UniProtKB-SubCell"/>
</dbReference>
<feature type="region of interest" description="Disordered" evidence="25">
    <location>
        <begin position="1076"/>
        <end position="1307"/>
    </location>
</feature>
<dbReference type="PANTHER" id="PTHR23172">
    <property type="entry name" value="AUXILIN/CYCLIN G-ASSOCIATED KINASE-RELATED"/>
    <property type="match status" value="1"/>
</dbReference>
<evidence type="ECO:0000256" key="22">
    <source>
        <dbReference type="ARBA" id="ARBA00054326"/>
    </source>
</evidence>
<dbReference type="GO" id="GO:0030136">
    <property type="term" value="C:clathrin-coated vesicle"/>
    <property type="evidence" value="ECO:0007669"/>
    <property type="project" value="UniProtKB-SubCell"/>
</dbReference>
<protein>
    <recommendedName>
        <fullName evidence="23">Cyclin-G-associated kinase</fullName>
        <ecNumber evidence="6">2.7.11.1</ecNumber>
    </recommendedName>
    <alternativeName>
        <fullName evidence="24">DnaJ homolog subfamily C member 26</fullName>
    </alternativeName>
</protein>
<evidence type="ECO:0000256" key="17">
    <source>
        <dbReference type="ARBA" id="ARBA00023034"/>
    </source>
</evidence>
<dbReference type="PANTHER" id="PTHR23172:SF34">
    <property type="entry name" value="CYCLIN-G-ASSOCIATED KINASE"/>
    <property type="match status" value="1"/>
</dbReference>
<dbReference type="Gene3D" id="3.30.200.20">
    <property type="entry name" value="Phosphorylase Kinase, domain 1"/>
    <property type="match status" value="1"/>
</dbReference>
<evidence type="ECO:0000256" key="15">
    <source>
        <dbReference type="ARBA" id="ARBA00022949"/>
    </source>
</evidence>
<keyword evidence="18" id="KW-0131">Cell cycle</keyword>
<evidence type="ECO:0000256" key="13">
    <source>
        <dbReference type="ARBA" id="ARBA00022777"/>
    </source>
</evidence>
<dbReference type="SMART" id="SM01326">
    <property type="entry name" value="PTEN_C2"/>
    <property type="match status" value="1"/>
</dbReference>
<feature type="domain" description="C2 tensin-type" evidence="29">
    <location>
        <begin position="733"/>
        <end position="871"/>
    </location>
</feature>
<feature type="domain" description="Phosphatase tensin-type" evidence="28">
    <location>
        <begin position="560"/>
        <end position="727"/>
    </location>
</feature>
<organism evidence="30 31">
    <name type="scientific">Monodon monoceros</name>
    <name type="common">Narwhal</name>
    <name type="synonym">Ceratodon monodon</name>
    <dbReference type="NCBI Taxonomy" id="40151"/>
    <lineage>
        <taxon>Eukaryota</taxon>
        <taxon>Metazoa</taxon>
        <taxon>Chordata</taxon>
        <taxon>Craniata</taxon>
        <taxon>Vertebrata</taxon>
        <taxon>Euteleostomi</taxon>
        <taxon>Mammalia</taxon>
        <taxon>Eutheria</taxon>
        <taxon>Laurasiatheria</taxon>
        <taxon>Artiodactyla</taxon>
        <taxon>Whippomorpha</taxon>
        <taxon>Cetacea</taxon>
        <taxon>Odontoceti</taxon>
        <taxon>Monodontidae</taxon>
        <taxon>Monodon</taxon>
    </lineage>
</organism>
<keyword evidence="16" id="KW-0007">Acetylation</keyword>
<keyword evidence="8" id="KW-0963">Cytoplasm</keyword>
<dbReference type="CDD" id="cd14564">
    <property type="entry name" value="PTP_GAK"/>
    <property type="match status" value="1"/>
</dbReference>
<evidence type="ECO:0000256" key="3">
    <source>
        <dbReference type="ARBA" id="ARBA00004556"/>
    </source>
</evidence>
<dbReference type="InterPro" id="IPR000719">
    <property type="entry name" value="Prot_kinase_dom"/>
</dbReference>
<proteinExistence type="inferred from homology"/>
<comment type="catalytic activity">
    <reaction evidence="21">
        <text>L-seryl-[protein] + ATP = O-phospho-L-seryl-[protein] + ADP + H(+)</text>
        <dbReference type="Rhea" id="RHEA:17989"/>
        <dbReference type="Rhea" id="RHEA-COMP:9863"/>
        <dbReference type="Rhea" id="RHEA-COMP:11604"/>
        <dbReference type="ChEBI" id="CHEBI:15378"/>
        <dbReference type="ChEBI" id="CHEBI:29999"/>
        <dbReference type="ChEBI" id="CHEBI:30616"/>
        <dbReference type="ChEBI" id="CHEBI:83421"/>
        <dbReference type="ChEBI" id="CHEBI:456216"/>
        <dbReference type="EC" id="2.7.11.1"/>
    </reaction>
</comment>
<dbReference type="FunFam" id="3.90.190.10:FF:000008">
    <property type="entry name" value="putative tyrosine-protein phosphatase auxilin isoform X2"/>
    <property type="match status" value="1"/>
</dbReference>
<evidence type="ECO:0000256" key="6">
    <source>
        <dbReference type="ARBA" id="ARBA00012513"/>
    </source>
</evidence>
<dbReference type="GO" id="GO:0048471">
    <property type="term" value="C:perinuclear region of cytoplasm"/>
    <property type="evidence" value="ECO:0007669"/>
    <property type="project" value="UniProtKB-SubCell"/>
</dbReference>
<dbReference type="SUPFAM" id="SSF49562">
    <property type="entry name" value="C2 domain (Calcium/lipid-binding domain, CaLB)"/>
    <property type="match status" value="1"/>
</dbReference>
<evidence type="ECO:0000259" key="29">
    <source>
        <dbReference type="PROSITE" id="PS51182"/>
    </source>
</evidence>
<dbReference type="GO" id="GO:0072318">
    <property type="term" value="P:clathrin coat disassembly"/>
    <property type="evidence" value="ECO:0007669"/>
    <property type="project" value="TreeGrafter"/>
</dbReference>
<dbReference type="PROSITE" id="PS51182">
    <property type="entry name" value="C2_TENSIN"/>
    <property type="match status" value="1"/>
</dbReference>
<evidence type="ECO:0000256" key="18">
    <source>
        <dbReference type="ARBA" id="ARBA00023306"/>
    </source>
</evidence>
<feature type="compositionally biased region" description="Polar residues" evidence="25">
    <location>
        <begin position="1076"/>
        <end position="1085"/>
    </location>
</feature>
<evidence type="ECO:0000256" key="12">
    <source>
        <dbReference type="ARBA" id="ARBA00022741"/>
    </source>
</evidence>
<dbReference type="InterPro" id="IPR008271">
    <property type="entry name" value="Ser/Thr_kinase_AS"/>
</dbReference>
<comment type="caution">
    <text evidence="30">The sequence shown here is derived from an EMBL/GenBank/DDBJ whole genome shotgun (WGS) entry which is preliminary data.</text>
</comment>
<dbReference type="InterPro" id="IPR036869">
    <property type="entry name" value="J_dom_sf"/>
</dbReference>
<dbReference type="SMART" id="SM00271">
    <property type="entry name" value="DnaJ"/>
    <property type="match status" value="1"/>
</dbReference>
<dbReference type="Gene3D" id="3.90.190.10">
    <property type="entry name" value="Protein tyrosine phosphatase superfamily"/>
    <property type="match status" value="1"/>
</dbReference>
<dbReference type="PROSITE" id="PS51181">
    <property type="entry name" value="PPASE_TENSIN"/>
    <property type="match status" value="1"/>
</dbReference>
<evidence type="ECO:0000256" key="23">
    <source>
        <dbReference type="ARBA" id="ARBA00068393"/>
    </source>
</evidence>
<feature type="region of interest" description="Disordered" evidence="25">
    <location>
        <begin position="979"/>
        <end position="1050"/>
    </location>
</feature>
<keyword evidence="13" id="KW-0418">Kinase</keyword>
<sequence length="1440" mass="156830">RHPALRVRGRWRGGSEASALFRAATRSRPCVAASGGSWCGSRPAVAEWTRTRLDAEPSVRRPPRAATMSLLQSALDFLAGPGSLGGAAGRDQTDFVGQTVEMGELRLRVRRVLAEGGFAFVYEAQDLESGREYALKRLLSNEEEKNRAIIQESVRAPPGVRARRVGLWGWRCSALHSRTCSPGTGVFPLLSESVLFRLKALSTVSLPAAWAQGSSPRWVPGSLVHLRSLARATPSACCPGRPAVRLTHSPLTRHLQKKLSGHANIVQFCSAASIGKEESDTGQAEFLLLMELCRGQLVEFLKRIESKGPLSCDTVLKIFYQTCRAVQHMHRQKPPIIHRDLKVENLLLSNQGTIKLCDFGSATTISHYPDYSWSAQRRALVEEEITRNTTPMYRTPEIVDLYSNFPIGEKQDIWALGCILYLLCFGQHPFEDGAKLRIVNGKYTIPADDTRYSVFHGLIRAMLRVNPEERLSITELVSQLQEIAAARNVNPKSPITELLEQNGGYGHAAPPGGSTGSGCGGGLVVAEYDQPYGGFLDILRGGTERLFTNIKDTSSKVIQSVANYAKGDLDLSYVTSRIAVMSFPAEGVESAIKNNIEDVRLFLDAKHPGRYTVYNLSLRTYRASKFHNRVSECGWAARRAPSLRSLYSLCRNMHAWLRQDPGNICVVHCVDGRAASAVAVCSFLCFCRLFSTAEAAVYMFSMKRCPPGIWPSHKRYIEYVCDMVAEEPITPHSKPILVKAVVMTPVPLFSKQRNGCRPFCEVYVGDERVATTSQEYDKMRDFKIEDGKAVIPLGITVQGDVLIIIYHARSTLGGRLQAKMASMKMFQIQFHTGFVPRNAATVKFAKYDLDACDIQEKYPDLFQVNLEVEVEPRDRPGHEAPPWETASMRGLNPKILFSSRKEQQDILSKFGKPELPRQPGSSAQYDAEAGPADAEPPELDSPHSSGDTDRFLHTLDWREDGDCATAPEGHLAEEGLSAAAEDGRVSEPSDEEAPTLSAESGDVADEDTPGPDLPQEDGVDLLGLHSEAGPMPPMQARGGPPSNADLLSRLLGAPAAAPEGAAGGLLGRDAALLFTSPASDPSARTTVPAADPFDPLLLPSDPDAQPHSQPDLFGEFLNSDSPATLPASFPATHSAPPLARGTNFLHLGDLPAEPSKMTASTSHPDLLGGWDAWAEAPAPAPAAEGPFVSPGGQPAPPGPPASQTKSQSHDPFADLGDLSSGLQGSPAAPTPGGFGPKAVPPPKASGSWQMSRPPAQGAPWPPQAKPTPIASVQPRPNYNSSFSVIGGREERGVRAPSFGPKPRVSENDFEDLLSNQGFSSRADRKGPRTIAEMRRQDQARDSDPLKLKLLDWTEGKERNIRALLSTLHTALWDNESRWTPVGMADLVTPAQVKKQYRRAVLVVHPDKARGQPYEQHARMVFMELSDAWAEFESQGSRPLF</sequence>
<evidence type="ECO:0000256" key="8">
    <source>
        <dbReference type="ARBA" id="ARBA00022490"/>
    </source>
</evidence>
<evidence type="ECO:0000256" key="11">
    <source>
        <dbReference type="ARBA" id="ARBA00022679"/>
    </source>
</evidence>
<dbReference type="FunFam" id="1.10.287.110:FF:000002">
    <property type="entry name" value="putative tyrosine-protein phosphatase auxilin isoform X2"/>
    <property type="match status" value="1"/>
</dbReference>
<keyword evidence="7" id="KW-0488">Methylation</keyword>
<evidence type="ECO:0000259" key="26">
    <source>
        <dbReference type="PROSITE" id="PS50011"/>
    </source>
</evidence>
<keyword evidence="17" id="KW-0333">Golgi apparatus</keyword>
<dbReference type="InterPro" id="IPR029023">
    <property type="entry name" value="Tensin_phosphatase"/>
</dbReference>
<dbReference type="Pfam" id="PF00069">
    <property type="entry name" value="Pkinase"/>
    <property type="match status" value="1"/>
</dbReference>
<dbReference type="PROSITE" id="PS00108">
    <property type="entry name" value="PROTEIN_KINASE_ST"/>
    <property type="match status" value="1"/>
</dbReference>
<evidence type="ECO:0000259" key="27">
    <source>
        <dbReference type="PROSITE" id="PS50076"/>
    </source>
</evidence>
<evidence type="ECO:0000256" key="2">
    <source>
        <dbReference type="ARBA" id="ARBA00004246"/>
    </source>
</evidence>
<dbReference type="InterPro" id="IPR014020">
    <property type="entry name" value="Tensin_C2-dom"/>
</dbReference>
<dbReference type="GO" id="GO:0005794">
    <property type="term" value="C:Golgi apparatus"/>
    <property type="evidence" value="ECO:0007669"/>
    <property type="project" value="UniProtKB-SubCell"/>
</dbReference>
<dbReference type="SUPFAM" id="SSF46565">
    <property type="entry name" value="Chaperone J-domain"/>
    <property type="match status" value="1"/>
</dbReference>
<evidence type="ECO:0000256" key="21">
    <source>
        <dbReference type="ARBA" id="ARBA00048679"/>
    </source>
</evidence>
<dbReference type="FunFam" id="2.60.40.1110:FF:000001">
    <property type="entry name" value="cyclin-G-associated kinase isoform X2"/>
    <property type="match status" value="1"/>
</dbReference>
<evidence type="ECO:0000256" key="9">
    <source>
        <dbReference type="ARBA" id="ARBA00022527"/>
    </source>
</evidence>
<feature type="non-terminal residue" evidence="30">
    <location>
        <position position="1"/>
    </location>
</feature>
<feature type="region of interest" description="Disordered" evidence="25">
    <location>
        <begin position="910"/>
        <end position="950"/>
    </location>
</feature>
<dbReference type="EC" id="2.7.11.1" evidence="6"/>
<dbReference type="PROSITE" id="PS50076">
    <property type="entry name" value="DNAJ_2"/>
    <property type="match status" value="1"/>
</dbReference>
<evidence type="ECO:0000256" key="14">
    <source>
        <dbReference type="ARBA" id="ARBA00022840"/>
    </source>
</evidence>
<keyword evidence="15" id="KW-0965">Cell junction</keyword>
<evidence type="ECO:0000259" key="28">
    <source>
        <dbReference type="PROSITE" id="PS51181"/>
    </source>
</evidence>
<dbReference type="InterPro" id="IPR011009">
    <property type="entry name" value="Kinase-like_dom_sf"/>
</dbReference>
<keyword evidence="12" id="KW-0547">Nucleotide-binding</keyword>
<evidence type="ECO:0000313" key="30">
    <source>
        <dbReference type="EMBL" id="TKC40875.1"/>
    </source>
</evidence>
<keyword evidence="10" id="KW-0597">Phosphoprotein</keyword>
<evidence type="ECO:0000256" key="5">
    <source>
        <dbReference type="ARBA" id="ARBA00005490"/>
    </source>
</evidence>
<gene>
    <name evidence="30" type="ORF">EI555_012648</name>
</gene>
<comment type="catalytic activity">
    <reaction evidence="20">
        <text>L-threonyl-[protein] + ATP = O-phospho-L-threonyl-[protein] + ADP + H(+)</text>
        <dbReference type="Rhea" id="RHEA:46608"/>
        <dbReference type="Rhea" id="RHEA-COMP:11060"/>
        <dbReference type="Rhea" id="RHEA-COMP:11605"/>
        <dbReference type="ChEBI" id="CHEBI:15378"/>
        <dbReference type="ChEBI" id="CHEBI:30013"/>
        <dbReference type="ChEBI" id="CHEBI:30616"/>
        <dbReference type="ChEBI" id="CHEBI:61977"/>
        <dbReference type="ChEBI" id="CHEBI:456216"/>
        <dbReference type="EC" id="2.7.11.1"/>
    </reaction>
</comment>
<dbReference type="GO" id="GO:0030276">
    <property type="term" value="F:clathrin binding"/>
    <property type="evidence" value="ECO:0007669"/>
    <property type="project" value="TreeGrafter"/>
</dbReference>
<dbReference type="Gene3D" id="1.10.287.110">
    <property type="entry name" value="DnaJ domain"/>
    <property type="match status" value="1"/>
</dbReference>
<dbReference type="SUPFAM" id="SSF52799">
    <property type="entry name" value="(Phosphotyrosine protein) phosphatases II"/>
    <property type="match status" value="1"/>
</dbReference>
<dbReference type="FunFam" id="1.10.510.10:FF:000228">
    <property type="entry name" value="cyclin-G-associated kinase isoform X1"/>
    <property type="match status" value="1"/>
</dbReference>